<name>A0A1T5FP40_9SPHI</name>
<feature type="signal peptide" evidence="1">
    <location>
        <begin position="1"/>
        <end position="22"/>
    </location>
</feature>
<sequence length="311" mass="34431">MNNRLRLFITLFIFICCTATFAQQKVRDNTIPGSVLPNKDALLELESNNKGLLFTRVQLRRADDAAPLSQHRLGMMVYNTATINDVVPGIYYNNGSRWVLVAAIDDIKPINYDSVRYELTFVDGNDKTQVINLEDAVKALETVTALGYNPATHVLDYIDEDGVAHTFDLNVGELAYNDTNNTLTYTDQENTPVTIPLNNTSLSYDPVSGVLAYVNTLGVLEEFDFSDIVDRLETVTTLSYDADTHQLTYIDENKVTHTFSLDAGRLAYDKATNTLTYTAEDGTESPWALNNTTNVSLAVADGKLVLTDSDG</sequence>
<dbReference type="InterPro" id="IPR036322">
    <property type="entry name" value="WD40_repeat_dom_sf"/>
</dbReference>
<keyword evidence="1" id="KW-0732">Signal</keyword>
<evidence type="ECO:0008006" key="4">
    <source>
        <dbReference type="Google" id="ProtNLM"/>
    </source>
</evidence>
<proteinExistence type="predicted"/>
<feature type="non-terminal residue" evidence="2">
    <location>
        <position position="311"/>
    </location>
</feature>
<dbReference type="STRING" id="623280.SAMN05660226_04123"/>
<evidence type="ECO:0000256" key="1">
    <source>
        <dbReference type="SAM" id="SignalP"/>
    </source>
</evidence>
<dbReference type="AlphaFoldDB" id="A0A1T5FP40"/>
<feature type="chain" id="PRO_5012933757" description="YD repeat-containing protein" evidence="1">
    <location>
        <begin position="23"/>
        <end position="311"/>
    </location>
</feature>
<dbReference type="SUPFAM" id="SSF50978">
    <property type="entry name" value="WD40 repeat-like"/>
    <property type="match status" value="1"/>
</dbReference>
<protein>
    <recommendedName>
        <fullName evidence="4">YD repeat-containing protein</fullName>
    </recommendedName>
</protein>
<dbReference type="Proteomes" id="UP000190541">
    <property type="component" value="Unassembled WGS sequence"/>
</dbReference>
<dbReference type="EMBL" id="FUYS01000019">
    <property type="protein sequence ID" value="SKB97872.1"/>
    <property type="molecule type" value="Genomic_DNA"/>
</dbReference>
<evidence type="ECO:0000313" key="3">
    <source>
        <dbReference type="Proteomes" id="UP000190541"/>
    </source>
</evidence>
<evidence type="ECO:0000313" key="2">
    <source>
        <dbReference type="EMBL" id="SKB97872.1"/>
    </source>
</evidence>
<dbReference type="OrthoDB" id="9808953at2"/>
<gene>
    <name evidence="2" type="ORF">SAMN05660226_04123</name>
</gene>
<reference evidence="2 3" key="1">
    <citation type="submission" date="2017-02" db="EMBL/GenBank/DDBJ databases">
        <authorList>
            <person name="Peterson S.W."/>
        </authorList>
    </citation>
    <scope>NUCLEOTIDE SEQUENCE [LARGE SCALE GENOMIC DNA]</scope>
    <source>
        <strain evidence="2 3">DSM 22899</strain>
    </source>
</reference>
<keyword evidence="3" id="KW-1185">Reference proteome</keyword>
<organism evidence="2 3">
    <name type="scientific">Parapedobacter luteus</name>
    <dbReference type="NCBI Taxonomy" id="623280"/>
    <lineage>
        <taxon>Bacteria</taxon>
        <taxon>Pseudomonadati</taxon>
        <taxon>Bacteroidota</taxon>
        <taxon>Sphingobacteriia</taxon>
        <taxon>Sphingobacteriales</taxon>
        <taxon>Sphingobacteriaceae</taxon>
        <taxon>Parapedobacter</taxon>
    </lineage>
</organism>
<dbReference type="RefSeq" id="WP_079718726.1">
    <property type="nucleotide sequence ID" value="NZ_FUYS01000019.1"/>
</dbReference>
<accession>A0A1T5FP40</accession>